<evidence type="ECO:0000313" key="1">
    <source>
        <dbReference type="EMBL" id="USW55821.1"/>
    </source>
</evidence>
<reference evidence="1" key="1">
    <citation type="submission" date="2022-06" db="EMBL/GenBank/DDBJ databases">
        <title>Complete genome sequences of two strains of the flax pathogen Septoria linicola.</title>
        <authorList>
            <person name="Lapalu N."/>
            <person name="Simon A."/>
            <person name="Demenou B."/>
            <person name="Paumier D."/>
            <person name="Guillot M.-P."/>
            <person name="Gout L."/>
            <person name="Valade R."/>
        </authorList>
    </citation>
    <scope>NUCLEOTIDE SEQUENCE</scope>
    <source>
        <strain evidence="1">SE15195</strain>
    </source>
</reference>
<name>A0A9Q9B228_9PEZI</name>
<sequence length="237" mass="27186">MAGSTDLNDTMKRLATLVKPGFDHSSSGPIYETLPRTHGGKLGFVVFCTTYEAEDKWVQFIELLTDSANFELEEDSNFDRGDHPSLKLKEVIKEPRLVTFAGDFCEWVASVDMIAYEPKYLHFVLADAEVVESVLTGEDPRAWQKERAYVKLVNSEWDEDLASGNDNDFPAIDGCTTRDVGWMNVYAQYLFPRTYRLLQGCGWWQEYRRPPMIKGDFSFRDALGSRRWCQLDATLHL</sequence>
<proteinExistence type="predicted"/>
<organism evidence="1 2">
    <name type="scientific">Septoria linicola</name>
    <dbReference type="NCBI Taxonomy" id="215465"/>
    <lineage>
        <taxon>Eukaryota</taxon>
        <taxon>Fungi</taxon>
        <taxon>Dikarya</taxon>
        <taxon>Ascomycota</taxon>
        <taxon>Pezizomycotina</taxon>
        <taxon>Dothideomycetes</taxon>
        <taxon>Dothideomycetidae</taxon>
        <taxon>Mycosphaerellales</taxon>
        <taxon>Mycosphaerellaceae</taxon>
        <taxon>Septoria</taxon>
    </lineage>
</organism>
<dbReference type="Proteomes" id="UP001056384">
    <property type="component" value="Chromosome 8"/>
</dbReference>
<dbReference type="EMBL" id="CP099425">
    <property type="protein sequence ID" value="USW55821.1"/>
    <property type="molecule type" value="Genomic_DNA"/>
</dbReference>
<protein>
    <submittedName>
        <fullName evidence="1">Uncharacterized protein</fullName>
    </submittedName>
</protein>
<gene>
    <name evidence="1" type="ORF">Slin15195_G091400</name>
</gene>
<evidence type="ECO:0000313" key="2">
    <source>
        <dbReference type="Proteomes" id="UP001056384"/>
    </source>
</evidence>
<keyword evidence="2" id="KW-1185">Reference proteome</keyword>
<dbReference type="AlphaFoldDB" id="A0A9Q9B228"/>
<accession>A0A9Q9B228</accession>